<dbReference type="EMBL" id="JANSUY010000005">
    <property type="protein sequence ID" value="MCR9015307.1"/>
    <property type="molecule type" value="Genomic_DNA"/>
</dbReference>
<accession>A0A9X2P4T0</accession>
<comment type="caution">
    <text evidence="2">The sequence shown here is derived from an EMBL/GenBank/DDBJ whole genome shotgun (WGS) entry which is preliminary data.</text>
</comment>
<keyword evidence="1" id="KW-0472">Membrane</keyword>
<evidence type="ECO:0000313" key="2">
    <source>
        <dbReference type="EMBL" id="MCR9015307.1"/>
    </source>
</evidence>
<keyword evidence="1" id="KW-1133">Transmembrane helix</keyword>
<feature type="transmembrane region" description="Helical" evidence="1">
    <location>
        <begin position="80"/>
        <end position="99"/>
    </location>
</feature>
<gene>
    <name evidence="2" type="ORF">NU887_09695</name>
</gene>
<dbReference type="RefSeq" id="WP_258423164.1">
    <property type="nucleotide sequence ID" value="NZ_JANAEZ010000005.1"/>
</dbReference>
<protein>
    <submittedName>
        <fullName evidence="2">Uncharacterized protein</fullName>
    </submittedName>
</protein>
<dbReference type="AlphaFoldDB" id="A0A9X2P4T0"/>
<evidence type="ECO:0000313" key="3">
    <source>
        <dbReference type="Proteomes" id="UP001142175"/>
    </source>
</evidence>
<keyword evidence="3" id="KW-1185">Reference proteome</keyword>
<feature type="transmembrane region" description="Helical" evidence="1">
    <location>
        <begin position="111"/>
        <end position="131"/>
    </location>
</feature>
<proteinExistence type="predicted"/>
<evidence type="ECO:0000256" key="1">
    <source>
        <dbReference type="SAM" id="Phobius"/>
    </source>
</evidence>
<reference evidence="2" key="1">
    <citation type="submission" date="2022-08" db="EMBL/GenBank/DDBJ databases">
        <authorList>
            <person name="Zhang D."/>
        </authorList>
    </citation>
    <scope>NUCLEOTIDE SEQUENCE</scope>
    <source>
        <strain evidence="2">XJ19-11</strain>
    </source>
</reference>
<name>A0A9X2P4T0_9BACT</name>
<sequence>METQTENPPQNPIPSGSVYGVFKNHKDSKETISLILDRGYELDEIEVNPPDMGYIIPTPTSNHHPSGDEFMKEAIKSLKIGLIIGFVLSAVSVGLYFLINGDFEDGISLFTINSAIIVGTIWGGMMGFFVGPHLPSPIWSLFYSSPKENNVTVNFQAHNMVDVIYFAEKGRLKVAQ</sequence>
<dbReference type="Proteomes" id="UP001142175">
    <property type="component" value="Unassembled WGS sequence"/>
</dbReference>
<organism evidence="2 3">
    <name type="scientific">Aquiflexum gelatinilyticum</name>
    <dbReference type="NCBI Taxonomy" id="2961943"/>
    <lineage>
        <taxon>Bacteria</taxon>
        <taxon>Pseudomonadati</taxon>
        <taxon>Bacteroidota</taxon>
        <taxon>Cytophagia</taxon>
        <taxon>Cytophagales</taxon>
        <taxon>Cyclobacteriaceae</taxon>
        <taxon>Aquiflexum</taxon>
    </lineage>
</organism>
<keyword evidence="1" id="KW-0812">Transmembrane</keyword>